<evidence type="ECO:0000259" key="1">
    <source>
        <dbReference type="Pfam" id="PF13401"/>
    </source>
</evidence>
<dbReference type="RefSeq" id="WP_005413362.1">
    <property type="nucleotide sequence ID" value="NZ_NIXP01000076.1"/>
</dbReference>
<name>A0A246KYD4_9GAMM</name>
<dbReference type="EMBL" id="NIXP01000076">
    <property type="protein sequence ID" value="OWR33581.1"/>
    <property type="molecule type" value="Genomic_DNA"/>
</dbReference>
<proteinExistence type="predicted"/>
<protein>
    <submittedName>
        <fullName evidence="2">Type II secretory pathway, component ExeA</fullName>
    </submittedName>
</protein>
<dbReference type="InterPro" id="IPR049945">
    <property type="entry name" value="AAA_22"/>
</dbReference>
<feature type="domain" description="ORC1/DEAH AAA+ ATPase" evidence="1">
    <location>
        <begin position="50"/>
        <end position="178"/>
    </location>
</feature>
<dbReference type="Gene3D" id="3.40.50.300">
    <property type="entry name" value="P-loop containing nucleotide triphosphate hydrolases"/>
    <property type="match status" value="1"/>
</dbReference>
<dbReference type="Proteomes" id="UP000197904">
    <property type="component" value="Unassembled WGS sequence"/>
</dbReference>
<dbReference type="Pfam" id="PF13401">
    <property type="entry name" value="AAA_22"/>
    <property type="match status" value="1"/>
</dbReference>
<sequence length="334" mass="37552">MKHTHSNPLIASHHPLLVPDGYQINTKPTERLANFIRKNIFEGHHGCSAYGGGGVGKTTAIAYLTDNAPRWLIDSDKSPMGVAMRMVMASGIRRTDRAFWSTMNDRMGIGSSSATSAAAGMAKLRNLISSRCGQAGVSRMVLFIDNAQRITEAEYEYLEDLDSMVREDRLSLFLVLMRQSDAEGVDVGDDWRDRATHSIRRWFMATAPFGPLMGLDEAKHALGGYDSSWWPTPDMPYSRYFARSAFDGGWRLAMEAPLIWQVMGELRKKGKLPESQAWPMATFTLMVRHLLHDIAFRQKDFTGFTADQVATALQNCGYLRLEYVRARMRMPLTS</sequence>
<dbReference type="InterPro" id="IPR027417">
    <property type="entry name" value="P-loop_NTPase"/>
</dbReference>
<dbReference type="GO" id="GO:0016887">
    <property type="term" value="F:ATP hydrolysis activity"/>
    <property type="evidence" value="ECO:0007669"/>
    <property type="project" value="InterPro"/>
</dbReference>
<accession>A0A246KYD4</accession>
<evidence type="ECO:0000313" key="2">
    <source>
        <dbReference type="EMBL" id="OWR33581.1"/>
    </source>
</evidence>
<gene>
    <name evidence="2" type="ORF">CEE55_11035</name>
</gene>
<dbReference type="AlphaFoldDB" id="A0A246KYD4"/>
<reference evidence="2 3" key="1">
    <citation type="submission" date="2017-06" db="EMBL/GenBank/DDBJ databases">
        <authorList>
            <person name="Kim H.J."/>
            <person name="Triplett B.A."/>
        </authorList>
    </citation>
    <scope>NUCLEOTIDE SEQUENCE [LARGE SCALE GENOMIC DNA]</scope>
    <source>
        <strain evidence="2 3">S18795</strain>
    </source>
</reference>
<organism evidence="2 3">
    <name type="scientific">Stenotrophomonas pavanii</name>
    <dbReference type="NCBI Taxonomy" id="487698"/>
    <lineage>
        <taxon>Bacteria</taxon>
        <taxon>Pseudomonadati</taxon>
        <taxon>Pseudomonadota</taxon>
        <taxon>Gammaproteobacteria</taxon>
        <taxon>Lysobacterales</taxon>
        <taxon>Lysobacteraceae</taxon>
        <taxon>Stenotrophomonas</taxon>
    </lineage>
</organism>
<comment type="caution">
    <text evidence="2">The sequence shown here is derived from an EMBL/GenBank/DDBJ whole genome shotgun (WGS) entry which is preliminary data.</text>
</comment>
<evidence type="ECO:0000313" key="3">
    <source>
        <dbReference type="Proteomes" id="UP000197904"/>
    </source>
</evidence>